<dbReference type="OrthoDB" id="202537at2759"/>
<reference evidence="7 8" key="1">
    <citation type="journal article" date="2011" name="Cell">
        <title>The monarch butterfly genome yields insights into long-distance migration.</title>
        <authorList>
            <person name="Zhan S."/>
            <person name="Merlin C."/>
            <person name="Boore J.L."/>
            <person name="Reppert S.M."/>
        </authorList>
    </citation>
    <scope>NUCLEOTIDE SEQUENCE [LARGE SCALE GENOMIC DNA]</scope>
    <source>
        <strain evidence="7">F-2</strain>
    </source>
</reference>
<dbReference type="Proteomes" id="UP000007151">
    <property type="component" value="Unassembled WGS sequence"/>
</dbReference>
<evidence type="ECO:0000313" key="8">
    <source>
        <dbReference type="Proteomes" id="UP000007151"/>
    </source>
</evidence>
<dbReference type="NCBIfam" id="TIGR01322">
    <property type="entry name" value="scrB_fam"/>
    <property type="match status" value="2"/>
</dbReference>
<dbReference type="SMART" id="SM00640">
    <property type="entry name" value="Glyco_32"/>
    <property type="match status" value="2"/>
</dbReference>
<comment type="similarity">
    <text evidence="1">Belongs to the glycosyl hydrolase 32 family.</text>
</comment>
<evidence type="ECO:0000256" key="3">
    <source>
        <dbReference type="ARBA" id="ARBA00022801"/>
    </source>
</evidence>
<dbReference type="PROSITE" id="PS00609">
    <property type="entry name" value="GLYCOSYL_HYDROL_F32"/>
    <property type="match status" value="2"/>
</dbReference>
<feature type="domain" description="Glycosyl hydrolase family 32 N-terminal" evidence="5">
    <location>
        <begin position="504"/>
        <end position="801"/>
    </location>
</feature>
<dbReference type="Gene3D" id="2.60.120.560">
    <property type="entry name" value="Exo-inulinase, domain 1"/>
    <property type="match status" value="2"/>
</dbReference>
<evidence type="ECO:0000256" key="1">
    <source>
        <dbReference type="ARBA" id="ARBA00009902"/>
    </source>
</evidence>
<dbReference type="STRING" id="278856.A0A212EIL8"/>
<gene>
    <name evidence="7" type="ORF">KGM_209083</name>
</gene>
<dbReference type="PANTHER" id="PTHR43101">
    <property type="entry name" value="BETA-FRUCTOSIDASE"/>
    <property type="match status" value="1"/>
</dbReference>
<dbReference type="CDD" id="cd18623">
    <property type="entry name" value="GH32_ScrB-like"/>
    <property type="match status" value="1"/>
</dbReference>
<dbReference type="InterPro" id="IPR013320">
    <property type="entry name" value="ConA-like_dom_sf"/>
</dbReference>
<dbReference type="InterPro" id="IPR013189">
    <property type="entry name" value="Glyco_hydro_32_C"/>
</dbReference>
<dbReference type="GO" id="GO:0004564">
    <property type="term" value="F:beta-fructofuranosidase activity"/>
    <property type="evidence" value="ECO:0007669"/>
    <property type="project" value="UniProtKB-EC"/>
</dbReference>
<dbReference type="InterPro" id="IPR051214">
    <property type="entry name" value="GH32_Enzymes"/>
</dbReference>
<dbReference type="InterPro" id="IPR018053">
    <property type="entry name" value="Glyco_hydro_32_AS"/>
</dbReference>
<dbReference type="SUPFAM" id="SSF49899">
    <property type="entry name" value="Concanavalin A-like lectins/glucanases"/>
    <property type="match status" value="2"/>
</dbReference>
<keyword evidence="3" id="KW-0378">Hydrolase</keyword>
<dbReference type="CDD" id="cd08996">
    <property type="entry name" value="GH32_FFase"/>
    <property type="match status" value="1"/>
</dbReference>
<dbReference type="InterPro" id="IPR023296">
    <property type="entry name" value="Glyco_hydro_beta-prop_sf"/>
</dbReference>
<keyword evidence="8" id="KW-1185">Reference proteome</keyword>
<comment type="caution">
    <text evidence="7">The sequence shown here is derived from an EMBL/GenBank/DDBJ whole genome shotgun (WGS) entry which is preliminary data.</text>
</comment>
<dbReference type="Gene3D" id="2.115.10.20">
    <property type="entry name" value="Glycosyl hydrolase domain, family 43"/>
    <property type="match status" value="2"/>
</dbReference>
<dbReference type="InterPro" id="IPR013148">
    <property type="entry name" value="Glyco_hydro_32_N"/>
</dbReference>
<dbReference type="KEGG" id="dpl:KGM_209083"/>
<accession>A0A212EIL8</accession>
<feature type="domain" description="Glycosyl hydrolase family 32 C-terminal" evidence="6">
    <location>
        <begin position="844"/>
        <end position="915"/>
    </location>
</feature>
<organism evidence="7 8">
    <name type="scientific">Danaus plexippus plexippus</name>
    <dbReference type="NCBI Taxonomy" id="278856"/>
    <lineage>
        <taxon>Eukaryota</taxon>
        <taxon>Metazoa</taxon>
        <taxon>Ecdysozoa</taxon>
        <taxon>Arthropoda</taxon>
        <taxon>Hexapoda</taxon>
        <taxon>Insecta</taxon>
        <taxon>Pterygota</taxon>
        <taxon>Neoptera</taxon>
        <taxon>Endopterygota</taxon>
        <taxon>Lepidoptera</taxon>
        <taxon>Glossata</taxon>
        <taxon>Ditrysia</taxon>
        <taxon>Papilionoidea</taxon>
        <taxon>Nymphalidae</taxon>
        <taxon>Danainae</taxon>
        <taxon>Danaini</taxon>
        <taxon>Danaina</taxon>
        <taxon>Danaus</taxon>
        <taxon>Danaus</taxon>
    </lineage>
</organism>
<dbReference type="GO" id="GO:0005975">
    <property type="term" value="P:carbohydrate metabolic process"/>
    <property type="evidence" value="ECO:0007669"/>
    <property type="project" value="InterPro"/>
</dbReference>
<protein>
    <recommendedName>
        <fullName evidence="2">beta-fructofuranosidase</fullName>
        <ecNumber evidence="2">3.2.1.26</ecNumber>
    </recommendedName>
</protein>
<dbReference type="SUPFAM" id="SSF75005">
    <property type="entry name" value="Arabinanase/levansucrase/invertase"/>
    <property type="match status" value="2"/>
</dbReference>
<evidence type="ECO:0000256" key="2">
    <source>
        <dbReference type="ARBA" id="ARBA00012758"/>
    </source>
</evidence>
<dbReference type="AlphaFoldDB" id="A0A212EIL8"/>
<evidence type="ECO:0000259" key="5">
    <source>
        <dbReference type="Pfam" id="PF00251"/>
    </source>
</evidence>
<dbReference type="Pfam" id="PF08244">
    <property type="entry name" value="Glyco_hydro_32C"/>
    <property type="match status" value="2"/>
</dbReference>
<dbReference type="InterPro" id="IPR001362">
    <property type="entry name" value="Glyco_hydro_32"/>
</dbReference>
<proteinExistence type="inferred from homology"/>
<dbReference type="InterPro" id="IPR006232">
    <property type="entry name" value="Suc6P_hydrolase"/>
</dbReference>
<feature type="domain" description="Glycosyl hydrolase family 32 N-terminal" evidence="5">
    <location>
        <begin position="50"/>
        <end position="346"/>
    </location>
</feature>
<dbReference type="eggNOG" id="KOG0228">
    <property type="taxonomic scope" value="Eukaryota"/>
</dbReference>
<sequence length="941" mass="108078">MSLIQKILCLCLIGLSQTANLTYDELKRELESYIENKQKEINQRYRPLYHVAPPVGWMNDPNGFAYHNGLFHLFYQFYPYDSKWGPMHWGHVTSTDLVHWKQKPTALIPEEEQCFSGSGISDDNKLVLMYTGHVLTEEEPFYKQSQYLALSEDGVNFEKSKSNPIIESPPNNSPDFRDPKIWKHGNEFYAVIGSKDNGNGTVLLYKSSNLTTWEYLSVLGQSTGELGYMWECPDFFELDGKFILLMSPQGVKANGDRYKNVYQTGYMVGTFDYNTSRFETDGVFQELDYGHDFYAATTTEAKGSRYLSAWFSMWEVTHPEDVDGWIGTTTLVRELRFVNNRLIMKPVAEIVDLRESLALQGDFKANQVQEFGKAVEILIEGNLKQNIDLLLDGPNGGGQVQLKWDAKNGTVSVIREEEVRRVVWAPIDSQIWRIFLDTSSLELFCGEGEVVFSSRVYPLAFTCILALAYSKSVDNNYENEKEDLENYIQNKKNEINHRFRPLYHVAPPVGWMNDPNGFSYHNGEFHLFYQFYPYKSEWGPMHWGHVISSDLVHWKQMPTALLPGTEQCFSGSAISQGDVLTLIYTGRRSIDEQPYFNESQYLAFSDDAVNFYKYEGNPVIPNAPNNAPDFRDPKVWKYGDEYYVIIGSKTSDERGRVLLYKSKDMFDWEFLTVLGESNGSLGYMWECPDFFELDGKFILLMSPQGVSPQGDRYKNSHQTGYIVGSFDYDTFQFIPEVEFQEIDYGHDFYAATTTQANGKRYLLAWFSMWDVPYPEDVDGWAGMMTITRELNLVNNRILMKPVSDMLNLRNEVALKDEVKPGQVHQFGKAVEIIIESDLYNKIDLLLDGQEGGGKVWIRWDPDIGKVVVDRGSGDIRQVEWKPIGSTTWRIFLDSCSLELFCGEGEVVLSSRVYPLGGWRLKNQSPQTIRVEAYNLQRSVPE</sequence>
<dbReference type="PANTHER" id="PTHR43101:SF1">
    <property type="entry name" value="BETA-FRUCTOSIDASE"/>
    <property type="match status" value="1"/>
</dbReference>
<evidence type="ECO:0000256" key="4">
    <source>
        <dbReference type="ARBA" id="ARBA00023295"/>
    </source>
</evidence>
<dbReference type="GO" id="GO:0005737">
    <property type="term" value="C:cytoplasm"/>
    <property type="evidence" value="ECO:0007669"/>
    <property type="project" value="InterPro"/>
</dbReference>
<feature type="domain" description="Glycosyl hydrolase family 32 C-terminal" evidence="6">
    <location>
        <begin position="398"/>
        <end position="459"/>
    </location>
</feature>
<keyword evidence="4" id="KW-0326">Glycosidase</keyword>
<name>A0A212EIL8_DANPL</name>
<evidence type="ECO:0000259" key="6">
    <source>
        <dbReference type="Pfam" id="PF08244"/>
    </source>
</evidence>
<dbReference type="EMBL" id="AGBW02014621">
    <property type="protein sequence ID" value="OWR41324.1"/>
    <property type="molecule type" value="Genomic_DNA"/>
</dbReference>
<dbReference type="Pfam" id="PF00251">
    <property type="entry name" value="Glyco_hydro_32N"/>
    <property type="match status" value="2"/>
</dbReference>
<evidence type="ECO:0000313" key="7">
    <source>
        <dbReference type="EMBL" id="OWR41324.1"/>
    </source>
</evidence>
<dbReference type="EC" id="3.2.1.26" evidence="2"/>